<proteinExistence type="predicted"/>
<dbReference type="Pfam" id="PF19580">
    <property type="entry name" value="Exo_endo_phos_3"/>
    <property type="match status" value="1"/>
</dbReference>
<dbReference type="InterPro" id="IPR036691">
    <property type="entry name" value="Endo/exonu/phosph_ase_sf"/>
</dbReference>
<dbReference type="SUPFAM" id="SSF56219">
    <property type="entry name" value="DNase I-like"/>
    <property type="match status" value="1"/>
</dbReference>
<gene>
    <name evidence="3" type="ORF">ETAA8_20800</name>
</gene>
<dbReference type="PANTHER" id="PTHR42834:SF1">
    <property type="entry name" value="ENDONUCLEASE_EXONUCLEASE_PHOSPHATASE FAMILY PROTEIN (AFU_ORTHOLOGUE AFUA_3G09210)"/>
    <property type="match status" value="1"/>
</dbReference>
<evidence type="ECO:0000256" key="1">
    <source>
        <dbReference type="SAM" id="SignalP"/>
    </source>
</evidence>
<dbReference type="Gene3D" id="3.60.10.10">
    <property type="entry name" value="Endonuclease/exonuclease/phosphatase"/>
    <property type="match status" value="1"/>
</dbReference>
<feature type="signal peptide" evidence="1">
    <location>
        <begin position="1"/>
        <end position="25"/>
    </location>
</feature>
<organism evidence="3 4">
    <name type="scientific">Anatilimnocola aggregata</name>
    <dbReference type="NCBI Taxonomy" id="2528021"/>
    <lineage>
        <taxon>Bacteria</taxon>
        <taxon>Pseudomonadati</taxon>
        <taxon>Planctomycetota</taxon>
        <taxon>Planctomycetia</taxon>
        <taxon>Pirellulales</taxon>
        <taxon>Pirellulaceae</taxon>
        <taxon>Anatilimnocola</taxon>
    </lineage>
</organism>
<sequence length="338" mass="38703" precursor="true">MLRMSCCSIAVLALVCSVLVGTAAADPIPEQVVVCSWNTEWLFDNYSGDNPSDLGKKMTAPTRPDWDWKLAGVEKVVREIKPTILALQEIENKRVLFYLTQRFKNEPELKFRTAFVEGEDFFTEQDVGLLALSGLTNFGRWDMSKEQFEDKRHMSVAKHMFATFAWGTGDDRETLTVVNMHLRARGEVAHLRVRQANLIRAWVNDLIKKGENVILLGDMNSDEFAAETTPEGDIGTMRGLNTPEQDDDLFDTLVDLKDKQRHTHLNGQQYDRILLSKGLTEDDPKRKDLCFKSVAIRHDLVIRGKEQDKDHMDIFWTIPEAERDVSDHYPLVVTLDYK</sequence>
<feature type="domain" description="Endonuclease/exonuclease/phosphatase" evidence="2">
    <location>
        <begin position="34"/>
        <end position="335"/>
    </location>
</feature>
<evidence type="ECO:0000313" key="4">
    <source>
        <dbReference type="Proteomes" id="UP000315017"/>
    </source>
</evidence>
<dbReference type="GO" id="GO:0004519">
    <property type="term" value="F:endonuclease activity"/>
    <property type="evidence" value="ECO:0007669"/>
    <property type="project" value="UniProtKB-KW"/>
</dbReference>
<reference evidence="3 4" key="1">
    <citation type="submission" date="2019-02" db="EMBL/GenBank/DDBJ databases">
        <title>Deep-cultivation of Planctomycetes and their phenomic and genomic characterization uncovers novel biology.</title>
        <authorList>
            <person name="Wiegand S."/>
            <person name="Jogler M."/>
            <person name="Boedeker C."/>
            <person name="Pinto D."/>
            <person name="Vollmers J."/>
            <person name="Rivas-Marin E."/>
            <person name="Kohn T."/>
            <person name="Peeters S.H."/>
            <person name="Heuer A."/>
            <person name="Rast P."/>
            <person name="Oberbeckmann S."/>
            <person name="Bunk B."/>
            <person name="Jeske O."/>
            <person name="Meyerdierks A."/>
            <person name="Storesund J.E."/>
            <person name="Kallscheuer N."/>
            <person name="Luecker S."/>
            <person name="Lage O.M."/>
            <person name="Pohl T."/>
            <person name="Merkel B.J."/>
            <person name="Hornburger P."/>
            <person name="Mueller R.-W."/>
            <person name="Bruemmer F."/>
            <person name="Labrenz M."/>
            <person name="Spormann A.M."/>
            <person name="Op den Camp H."/>
            <person name="Overmann J."/>
            <person name="Amann R."/>
            <person name="Jetten M.S.M."/>
            <person name="Mascher T."/>
            <person name="Medema M.H."/>
            <person name="Devos D.P."/>
            <person name="Kaster A.-K."/>
            <person name="Ovreas L."/>
            <person name="Rohde M."/>
            <person name="Galperin M.Y."/>
            <person name="Jogler C."/>
        </authorList>
    </citation>
    <scope>NUCLEOTIDE SEQUENCE [LARGE SCALE GENOMIC DNA]</scope>
    <source>
        <strain evidence="3 4">ETA_A8</strain>
    </source>
</reference>
<evidence type="ECO:0000313" key="3">
    <source>
        <dbReference type="EMBL" id="QDU26996.1"/>
    </source>
</evidence>
<dbReference type="GO" id="GO:0004527">
    <property type="term" value="F:exonuclease activity"/>
    <property type="evidence" value="ECO:0007669"/>
    <property type="project" value="UniProtKB-KW"/>
</dbReference>
<dbReference type="InterPro" id="IPR005135">
    <property type="entry name" value="Endo/exonuclease/phosphatase"/>
</dbReference>
<dbReference type="RefSeq" id="WP_145087876.1">
    <property type="nucleotide sequence ID" value="NZ_CP036274.1"/>
</dbReference>
<keyword evidence="3" id="KW-0540">Nuclease</keyword>
<dbReference type="OrthoDB" id="238888at2"/>
<feature type="chain" id="PRO_5022209426" evidence="1">
    <location>
        <begin position="26"/>
        <end position="338"/>
    </location>
</feature>
<name>A0A517Y9T9_9BACT</name>
<protein>
    <submittedName>
        <fullName evidence="3">Endonuclease/Exonuclease/phosphatase family protein</fullName>
    </submittedName>
</protein>
<keyword evidence="3" id="KW-0255">Endonuclease</keyword>
<dbReference type="KEGG" id="aagg:ETAA8_20800"/>
<keyword evidence="3" id="KW-0378">Hydrolase</keyword>
<dbReference type="EMBL" id="CP036274">
    <property type="protein sequence ID" value="QDU26996.1"/>
    <property type="molecule type" value="Genomic_DNA"/>
</dbReference>
<evidence type="ECO:0000259" key="2">
    <source>
        <dbReference type="Pfam" id="PF19580"/>
    </source>
</evidence>
<keyword evidence="3" id="KW-0269">Exonuclease</keyword>
<keyword evidence="4" id="KW-1185">Reference proteome</keyword>
<accession>A0A517Y9T9</accession>
<dbReference type="AlphaFoldDB" id="A0A517Y9T9"/>
<dbReference type="Proteomes" id="UP000315017">
    <property type="component" value="Chromosome"/>
</dbReference>
<dbReference type="PANTHER" id="PTHR42834">
    <property type="entry name" value="ENDONUCLEASE/EXONUCLEASE/PHOSPHATASE FAMILY PROTEIN (AFU_ORTHOLOGUE AFUA_3G09210)"/>
    <property type="match status" value="1"/>
</dbReference>
<keyword evidence="1" id="KW-0732">Signal</keyword>